<protein>
    <submittedName>
        <fullName evidence="2">Uncharacterized protein</fullName>
    </submittedName>
</protein>
<name>A0A3N4W9E0_9PAST</name>
<dbReference type="EMBL" id="RKQP01000001">
    <property type="protein sequence ID" value="RPE86157.1"/>
    <property type="molecule type" value="Genomic_DNA"/>
</dbReference>
<evidence type="ECO:0000313" key="3">
    <source>
        <dbReference type="Proteomes" id="UP000281691"/>
    </source>
</evidence>
<feature type="transmembrane region" description="Helical" evidence="1">
    <location>
        <begin position="48"/>
        <end position="70"/>
    </location>
</feature>
<keyword evidence="1" id="KW-0812">Transmembrane</keyword>
<evidence type="ECO:0000313" key="2">
    <source>
        <dbReference type="EMBL" id="RPE86157.1"/>
    </source>
</evidence>
<comment type="caution">
    <text evidence="2">The sequence shown here is derived from an EMBL/GenBank/DDBJ whole genome shotgun (WGS) entry which is preliminary data.</text>
</comment>
<dbReference type="AlphaFoldDB" id="A0A3N4W9E0"/>
<dbReference type="Proteomes" id="UP000281691">
    <property type="component" value="Unassembled WGS sequence"/>
</dbReference>
<gene>
    <name evidence="2" type="ORF">EDC46_0550</name>
</gene>
<proteinExistence type="predicted"/>
<accession>A0A3N4W9E0</accession>
<sequence length="81" mass="9392">MGEYNLEWEKVITSWTTLFYILFVINTTCLFIRHIFNVECSFSSATPSHLIANALLPFIRVCMSCVIIIYTKIEKKLNKIG</sequence>
<keyword evidence="3" id="KW-1185">Reference proteome</keyword>
<evidence type="ECO:0000256" key="1">
    <source>
        <dbReference type="SAM" id="Phobius"/>
    </source>
</evidence>
<feature type="transmembrane region" description="Helical" evidence="1">
    <location>
        <begin position="12"/>
        <end position="36"/>
    </location>
</feature>
<keyword evidence="1" id="KW-0472">Membrane</keyword>
<reference evidence="2 3" key="1">
    <citation type="submission" date="2018-11" db="EMBL/GenBank/DDBJ databases">
        <title>Genomic Encyclopedia of Type Strains, Phase IV (KMG-IV): sequencing the most valuable type-strain genomes for metagenomic binning, comparative biology and taxonomic classification.</title>
        <authorList>
            <person name="Goeker M."/>
        </authorList>
    </citation>
    <scope>NUCLEOTIDE SEQUENCE [LARGE SCALE GENOMIC DNA]</scope>
    <source>
        <strain evidence="2 3">DSM 27238</strain>
    </source>
</reference>
<organism evidence="2 3">
    <name type="scientific">Vespertiliibacter pulmonis</name>
    <dbReference type="NCBI Taxonomy" id="1443036"/>
    <lineage>
        <taxon>Bacteria</taxon>
        <taxon>Pseudomonadati</taxon>
        <taxon>Pseudomonadota</taxon>
        <taxon>Gammaproteobacteria</taxon>
        <taxon>Pasteurellales</taxon>
        <taxon>Pasteurellaceae</taxon>
        <taxon>Vespertiliibacter</taxon>
    </lineage>
</organism>
<keyword evidence="1" id="KW-1133">Transmembrane helix</keyword>